<keyword evidence="3" id="KW-1185">Reference proteome</keyword>
<reference evidence="2" key="1">
    <citation type="submission" date="2020-11" db="EMBL/GenBank/DDBJ databases">
        <authorList>
            <person name="Tran Van P."/>
        </authorList>
    </citation>
    <scope>NUCLEOTIDE SEQUENCE</scope>
</reference>
<evidence type="ECO:0000313" key="3">
    <source>
        <dbReference type="Proteomes" id="UP000678499"/>
    </source>
</evidence>
<proteinExistence type="predicted"/>
<dbReference type="EMBL" id="CAJPEX010004673">
    <property type="protein sequence ID" value="CAG0923165.1"/>
    <property type="molecule type" value="Genomic_DNA"/>
</dbReference>
<feature type="region of interest" description="Disordered" evidence="1">
    <location>
        <begin position="288"/>
        <end position="311"/>
    </location>
</feature>
<accession>A0A7R9BZ78</accession>
<feature type="region of interest" description="Disordered" evidence="1">
    <location>
        <begin position="91"/>
        <end position="118"/>
    </location>
</feature>
<feature type="region of interest" description="Disordered" evidence="1">
    <location>
        <begin position="420"/>
        <end position="444"/>
    </location>
</feature>
<organism evidence="2">
    <name type="scientific">Notodromas monacha</name>
    <dbReference type="NCBI Taxonomy" id="399045"/>
    <lineage>
        <taxon>Eukaryota</taxon>
        <taxon>Metazoa</taxon>
        <taxon>Ecdysozoa</taxon>
        <taxon>Arthropoda</taxon>
        <taxon>Crustacea</taxon>
        <taxon>Oligostraca</taxon>
        <taxon>Ostracoda</taxon>
        <taxon>Podocopa</taxon>
        <taxon>Podocopida</taxon>
        <taxon>Cypridocopina</taxon>
        <taxon>Cypridoidea</taxon>
        <taxon>Cyprididae</taxon>
        <taxon>Notodromas</taxon>
    </lineage>
</organism>
<feature type="compositionally biased region" description="Basic and acidic residues" evidence="1">
    <location>
        <begin position="48"/>
        <end position="68"/>
    </location>
</feature>
<feature type="compositionally biased region" description="Low complexity" evidence="1">
    <location>
        <begin position="250"/>
        <end position="270"/>
    </location>
</feature>
<gene>
    <name evidence="2" type="ORF">NMOB1V02_LOCUS10631</name>
</gene>
<evidence type="ECO:0000313" key="2">
    <source>
        <dbReference type="EMBL" id="CAD7283013.1"/>
    </source>
</evidence>
<dbReference type="Proteomes" id="UP000678499">
    <property type="component" value="Unassembled WGS sequence"/>
</dbReference>
<dbReference type="EMBL" id="OA886710">
    <property type="protein sequence ID" value="CAD7283013.1"/>
    <property type="molecule type" value="Genomic_DNA"/>
</dbReference>
<feature type="region of interest" description="Disordered" evidence="1">
    <location>
        <begin position="48"/>
        <end position="71"/>
    </location>
</feature>
<feature type="non-terminal residue" evidence="2">
    <location>
        <position position="1"/>
    </location>
</feature>
<feature type="region of interest" description="Disordered" evidence="1">
    <location>
        <begin position="241"/>
        <end position="270"/>
    </location>
</feature>
<evidence type="ECO:0000256" key="1">
    <source>
        <dbReference type="SAM" id="MobiDB-lite"/>
    </source>
</evidence>
<protein>
    <submittedName>
        <fullName evidence="2">Uncharacterized protein</fullName>
    </submittedName>
</protein>
<dbReference type="AlphaFoldDB" id="A0A7R9BZ78"/>
<feature type="region of interest" description="Disordered" evidence="1">
    <location>
        <begin position="1"/>
        <end position="27"/>
    </location>
</feature>
<feature type="compositionally biased region" description="Low complexity" evidence="1">
    <location>
        <begin position="433"/>
        <end position="444"/>
    </location>
</feature>
<feature type="region of interest" description="Disordered" evidence="1">
    <location>
        <begin position="342"/>
        <end position="373"/>
    </location>
</feature>
<sequence>MPWYDVKRQLDDAPKQRRASSVREKPRIPLHLIKTNSDGQNILIVAGDEAKHDTPSNFRHKPEFDCKNRGSGKTLESALVVSTAVDATSAVMATSSSSPEPPDPARGGSSDSLEDASFASASSTLSGDICVTTGERMSSPSDALWADAGEDQMAAEAPAPAQSPAASAAGTHQLRVVDDESLSRLLSIINKASSCPGAEAGGTHLHHHATQSFSAASRPKINTRYVGIYRQRSLPFRSASFSHVDREPATPGGTMSQSMSTSSSPSPASAGQKLLRLFHLKPGSYAHSKDAAAGVKHQHQHQQQEHQAATASNKIPAPIGEEPVQMAGNFQPQVRTSTLSLDSAVGPFDDTDDCEEHQVTTASSSASASGRTSFELQEMQETGAMAARFPLVQLVASSRSASLDLPMVSSPGMMGAGSVAAAAAAGDGGAGDAAGVSPVASPAP</sequence>
<name>A0A7R9BZ78_9CRUS</name>